<evidence type="ECO:0000256" key="6">
    <source>
        <dbReference type="ARBA" id="ARBA00023136"/>
    </source>
</evidence>
<keyword evidence="6 7" id="KW-0472">Membrane</keyword>
<keyword evidence="11" id="KW-1185">Reference proteome</keyword>
<evidence type="ECO:0000259" key="10">
    <source>
        <dbReference type="Pfam" id="PF07670"/>
    </source>
</evidence>
<protein>
    <submittedName>
        <fullName evidence="12">Sodium/nucleoside cotransporter</fullName>
    </submittedName>
</protein>
<evidence type="ECO:0000259" key="8">
    <source>
        <dbReference type="Pfam" id="PF01773"/>
    </source>
</evidence>
<feature type="transmembrane region" description="Helical" evidence="7">
    <location>
        <begin position="85"/>
        <end position="106"/>
    </location>
</feature>
<proteinExistence type="inferred from homology"/>
<accession>A0A915P9B0</accession>
<sequence>MVLFSQNASKIVWHPVIFGFFLQFAVGLCILRWEWGSTMFNKFADSVLVFLEFTHNGTDFVYGFVSSPPNICGMEPIFAFRGIQVVVYFGSVVALLYHFGILQFVIKKMAWFVQLTLKTTATESLNACACVFFGMSEAPLLIRPYLEKMTASGFLKIIPIDIPLIFKELHSVMTTGFSCIAGAVFATYISFGACPRYLLSATVMSAPGSLACSKILYPETEQSQLVNIEDLELPKGEETNMLESVSNGAVMAIQLVVAIIANLIVFLALLALLDSVLGWMGELVGQQGWSFEAKQFFPSLFSDFFQLFLGYLFFPLAFVMGVTNPEETFIVAQLMGTKTALNEFVAYKQLGQLVKQDKLSPRSAMIATYALCGFSNFTSIGIQLGTLGGMAPSRKRLLSQLALRSLLAGCISCFLTASLAGVLIDQPILCRPQNEKEHCFDVNKFI</sequence>
<dbReference type="Pfam" id="PF07662">
    <property type="entry name" value="Nucleos_tra2_C"/>
    <property type="match status" value="1"/>
</dbReference>
<dbReference type="InterPro" id="IPR002668">
    <property type="entry name" value="CNT_N_dom"/>
</dbReference>
<feature type="transmembrane region" description="Helical" evidence="7">
    <location>
        <begin position="366"/>
        <end position="389"/>
    </location>
</feature>
<evidence type="ECO:0000259" key="9">
    <source>
        <dbReference type="Pfam" id="PF07662"/>
    </source>
</evidence>
<dbReference type="Pfam" id="PF01773">
    <property type="entry name" value="Nucleos_tra2_N"/>
    <property type="match status" value="1"/>
</dbReference>
<dbReference type="Proteomes" id="UP000887560">
    <property type="component" value="Unplaced"/>
</dbReference>
<feature type="transmembrane region" description="Helical" evidence="7">
    <location>
        <begin position="172"/>
        <end position="191"/>
    </location>
</feature>
<dbReference type="InterPro" id="IPR008276">
    <property type="entry name" value="C_nuclsd_transpt"/>
</dbReference>
<dbReference type="GO" id="GO:0005415">
    <property type="term" value="F:nucleoside:sodium symporter activity"/>
    <property type="evidence" value="ECO:0007669"/>
    <property type="project" value="TreeGrafter"/>
</dbReference>
<organism evidence="11 12">
    <name type="scientific">Meloidogyne floridensis</name>
    <dbReference type="NCBI Taxonomy" id="298350"/>
    <lineage>
        <taxon>Eukaryota</taxon>
        <taxon>Metazoa</taxon>
        <taxon>Ecdysozoa</taxon>
        <taxon>Nematoda</taxon>
        <taxon>Chromadorea</taxon>
        <taxon>Rhabditida</taxon>
        <taxon>Tylenchina</taxon>
        <taxon>Tylenchomorpha</taxon>
        <taxon>Tylenchoidea</taxon>
        <taxon>Meloidogynidae</taxon>
        <taxon>Meloidogyninae</taxon>
        <taxon>Meloidogyne</taxon>
    </lineage>
</organism>
<feature type="domain" description="Concentrative nucleoside transporter N-terminal" evidence="8">
    <location>
        <begin position="1"/>
        <end position="63"/>
    </location>
</feature>
<feature type="transmembrane region" description="Helical" evidence="7">
    <location>
        <begin position="249"/>
        <end position="273"/>
    </location>
</feature>
<evidence type="ECO:0000256" key="4">
    <source>
        <dbReference type="ARBA" id="ARBA00022692"/>
    </source>
</evidence>
<feature type="transmembrane region" description="Helical" evidence="7">
    <location>
        <begin position="401"/>
        <end position="424"/>
    </location>
</feature>
<keyword evidence="5 7" id="KW-1133">Transmembrane helix</keyword>
<feature type="domain" description="Concentrative nucleoside transporter C-terminal" evidence="9">
    <location>
        <begin position="197"/>
        <end position="421"/>
    </location>
</feature>
<dbReference type="InterPro" id="IPR011657">
    <property type="entry name" value="CNT_C_dom"/>
</dbReference>
<dbReference type="WBParaSite" id="scf7180000423525.g11212">
    <property type="protein sequence ID" value="scf7180000423525.g11212"/>
    <property type="gene ID" value="scf7180000423525.g11212"/>
</dbReference>
<evidence type="ECO:0000256" key="7">
    <source>
        <dbReference type="SAM" id="Phobius"/>
    </source>
</evidence>
<evidence type="ECO:0000256" key="2">
    <source>
        <dbReference type="ARBA" id="ARBA00009033"/>
    </source>
</evidence>
<keyword evidence="3" id="KW-1003">Cell membrane</keyword>
<comment type="similarity">
    <text evidence="2">Belongs to the concentrative nucleoside transporter (CNT) (TC 2.A.41) family.</text>
</comment>
<dbReference type="GO" id="GO:0005886">
    <property type="term" value="C:plasma membrane"/>
    <property type="evidence" value="ECO:0007669"/>
    <property type="project" value="UniProtKB-SubCell"/>
</dbReference>
<dbReference type="Pfam" id="PF07670">
    <property type="entry name" value="Gate"/>
    <property type="match status" value="1"/>
</dbReference>
<feature type="transmembrane region" description="Helical" evidence="7">
    <location>
        <begin position="304"/>
        <end position="322"/>
    </location>
</feature>
<comment type="subcellular location">
    <subcellularLocation>
        <location evidence="1">Cell membrane</location>
        <topology evidence="1">Multi-pass membrane protein</topology>
    </subcellularLocation>
</comment>
<feature type="domain" description="Nucleoside transporter/FeoB GTPase Gate" evidence="10">
    <location>
        <begin position="84"/>
        <end position="192"/>
    </location>
</feature>
<evidence type="ECO:0000256" key="3">
    <source>
        <dbReference type="ARBA" id="ARBA00022475"/>
    </source>
</evidence>
<evidence type="ECO:0000256" key="1">
    <source>
        <dbReference type="ARBA" id="ARBA00004651"/>
    </source>
</evidence>
<dbReference type="AlphaFoldDB" id="A0A915P9B0"/>
<dbReference type="PANTHER" id="PTHR10590:SF4">
    <property type="entry name" value="SOLUTE CARRIER FAMILY 28 MEMBER 3"/>
    <property type="match status" value="1"/>
</dbReference>
<reference evidence="12" key="1">
    <citation type="submission" date="2022-11" db="UniProtKB">
        <authorList>
            <consortium name="WormBaseParasite"/>
        </authorList>
    </citation>
    <scope>IDENTIFICATION</scope>
</reference>
<evidence type="ECO:0000313" key="11">
    <source>
        <dbReference type="Proteomes" id="UP000887560"/>
    </source>
</evidence>
<feature type="transmembrane region" description="Helical" evidence="7">
    <location>
        <begin position="12"/>
        <end position="31"/>
    </location>
</feature>
<dbReference type="PANTHER" id="PTHR10590">
    <property type="entry name" value="SODIUM/NUCLEOSIDE COTRANSPORTER"/>
    <property type="match status" value="1"/>
</dbReference>
<evidence type="ECO:0000256" key="5">
    <source>
        <dbReference type="ARBA" id="ARBA00022989"/>
    </source>
</evidence>
<evidence type="ECO:0000313" key="12">
    <source>
        <dbReference type="WBParaSite" id="scf7180000423525.g11212"/>
    </source>
</evidence>
<keyword evidence="4 7" id="KW-0812">Transmembrane</keyword>
<dbReference type="InterPro" id="IPR011642">
    <property type="entry name" value="Gate_dom"/>
</dbReference>
<name>A0A915P9B0_9BILA</name>